<dbReference type="PROSITE" id="PS00086">
    <property type="entry name" value="CYTOCHROME_P450"/>
    <property type="match status" value="1"/>
</dbReference>
<evidence type="ECO:0000256" key="4">
    <source>
        <dbReference type="ARBA" id="ARBA00022723"/>
    </source>
</evidence>
<keyword evidence="7" id="KW-0503">Monooxygenase</keyword>
<keyword evidence="8" id="KW-0472">Membrane</keyword>
<dbReference type="GO" id="GO:0005506">
    <property type="term" value="F:iron ion binding"/>
    <property type="evidence" value="ECO:0007669"/>
    <property type="project" value="InterPro"/>
</dbReference>
<dbReference type="SUPFAM" id="SSF48264">
    <property type="entry name" value="Cytochrome P450"/>
    <property type="match status" value="1"/>
</dbReference>
<keyword evidence="7" id="KW-0560">Oxidoreductase</keyword>
<keyword evidence="8" id="KW-1133">Transmembrane helix</keyword>
<keyword evidence="5 6" id="KW-0408">Iron</keyword>
<dbReference type="GO" id="GO:0020037">
    <property type="term" value="F:heme binding"/>
    <property type="evidence" value="ECO:0007669"/>
    <property type="project" value="InterPro"/>
</dbReference>
<dbReference type="EMBL" id="JAESDN010000008">
    <property type="protein sequence ID" value="KAG7046755.1"/>
    <property type="molecule type" value="Genomic_DNA"/>
</dbReference>
<evidence type="ECO:0000256" key="7">
    <source>
        <dbReference type="RuleBase" id="RU000461"/>
    </source>
</evidence>
<comment type="cofactor">
    <cofactor evidence="1 6">
        <name>heme</name>
        <dbReference type="ChEBI" id="CHEBI:30413"/>
    </cofactor>
</comment>
<feature type="binding site" description="axial binding residue" evidence="6">
    <location>
        <position position="442"/>
    </location>
    <ligand>
        <name>heme</name>
        <dbReference type="ChEBI" id="CHEBI:30413"/>
    </ligand>
    <ligandPart>
        <name>Fe</name>
        <dbReference type="ChEBI" id="CHEBI:18248"/>
    </ligandPart>
</feature>
<dbReference type="Pfam" id="PF00067">
    <property type="entry name" value="p450"/>
    <property type="match status" value="1"/>
</dbReference>
<dbReference type="AlphaFoldDB" id="A0A9P7QZN4"/>
<dbReference type="PRINTS" id="PR00385">
    <property type="entry name" value="P450"/>
</dbReference>
<organism evidence="9 10">
    <name type="scientific">Colletotrichum scovillei</name>
    <dbReference type="NCBI Taxonomy" id="1209932"/>
    <lineage>
        <taxon>Eukaryota</taxon>
        <taxon>Fungi</taxon>
        <taxon>Dikarya</taxon>
        <taxon>Ascomycota</taxon>
        <taxon>Pezizomycotina</taxon>
        <taxon>Sordariomycetes</taxon>
        <taxon>Hypocreomycetidae</taxon>
        <taxon>Glomerellales</taxon>
        <taxon>Glomerellaceae</taxon>
        <taxon>Colletotrichum</taxon>
        <taxon>Colletotrichum acutatum species complex</taxon>
    </lineage>
</organism>
<dbReference type="PANTHER" id="PTHR24305">
    <property type="entry name" value="CYTOCHROME P450"/>
    <property type="match status" value="1"/>
</dbReference>
<evidence type="ECO:0000313" key="10">
    <source>
        <dbReference type="Proteomes" id="UP000699042"/>
    </source>
</evidence>
<comment type="caution">
    <text evidence="9">The sequence shown here is derived from an EMBL/GenBank/DDBJ whole genome shotgun (WGS) entry which is preliminary data.</text>
</comment>
<evidence type="ECO:0000256" key="2">
    <source>
        <dbReference type="ARBA" id="ARBA00010617"/>
    </source>
</evidence>
<protein>
    <submittedName>
        <fullName evidence="9">Cytochrome p450 family protein</fullName>
    </submittedName>
</protein>
<keyword evidence="3 6" id="KW-0349">Heme</keyword>
<gene>
    <name evidence="9" type="ORF">JMJ77_014978</name>
</gene>
<dbReference type="PRINTS" id="PR00463">
    <property type="entry name" value="EP450I"/>
</dbReference>
<dbReference type="InterPro" id="IPR017972">
    <property type="entry name" value="Cyt_P450_CS"/>
</dbReference>
<proteinExistence type="inferred from homology"/>
<reference evidence="9" key="1">
    <citation type="submission" date="2021-05" db="EMBL/GenBank/DDBJ databases">
        <title>Comparative genomics of three Colletotrichum scovillei strains and genetic complementation revealed genes involved fungal growth and virulence on chili pepper.</title>
        <authorList>
            <person name="Hsieh D.-K."/>
            <person name="Chuang S.-C."/>
            <person name="Chen C.-Y."/>
            <person name="Chao Y.-T."/>
            <person name="Lu M.-Y.J."/>
            <person name="Lee M.-H."/>
            <person name="Shih M.-C."/>
        </authorList>
    </citation>
    <scope>NUCLEOTIDE SEQUENCE</scope>
    <source>
        <strain evidence="9">Coll-153</strain>
    </source>
</reference>
<accession>A0A9P7QZN4</accession>
<evidence type="ECO:0000256" key="1">
    <source>
        <dbReference type="ARBA" id="ARBA00001971"/>
    </source>
</evidence>
<evidence type="ECO:0000256" key="3">
    <source>
        <dbReference type="ARBA" id="ARBA00022617"/>
    </source>
</evidence>
<keyword evidence="10" id="KW-1185">Reference proteome</keyword>
<evidence type="ECO:0000256" key="5">
    <source>
        <dbReference type="ARBA" id="ARBA00023004"/>
    </source>
</evidence>
<dbReference type="InterPro" id="IPR050121">
    <property type="entry name" value="Cytochrome_P450_monoxygenase"/>
</dbReference>
<sequence length="522" mass="59475">MSIVNDQNHTGYLLVVLQIGPAIFLFFWVLYQRVFSPFAKVPGPYWASFSRVWLAYHSYTGDLHVVTMRLHEVHGKVVRIAPSEVSISDLTSIKTIYGAGSKFRKSDFYSVWQGRRKFDIFPERDDRIHSAQRRLISRPYAMTSLKELEPYVDSAIQVFLGKLGGMLGRTVDLGNWVQLYAFDVIGEVTFSKRFGFMDVESDDGSFKQIETALRSAAWIGQVPWLYWTFDYLSPIIGNWLGIASRHGSLRKFAAREVAARQDRGSDHQDILTKLFAVHKEKPEQFDYSDLVSMANSNIFAGSDTTAISIRSIIYHLLKNPEAKRRLIKEVDEHWRQGKLSDPITIAESENMSYLQAAMYEGLRVHPAVGMTLPRVVPQSGYDIGGYHMPAGSIVGVNPWVVHRSKEVFGQDVYAFRPERWLKEDSGDMHRFFFAFGSGARVCLGRNISWMEMAKVRPVNIVIVPIANDKTAQLIPTLFLHFDIELTGPEAVLEEKCYWFVSQKGLNVRLRPRQLPAREGGHV</sequence>
<evidence type="ECO:0000256" key="8">
    <source>
        <dbReference type="SAM" id="Phobius"/>
    </source>
</evidence>
<evidence type="ECO:0000256" key="6">
    <source>
        <dbReference type="PIRSR" id="PIRSR602401-1"/>
    </source>
</evidence>
<comment type="similarity">
    <text evidence="2 7">Belongs to the cytochrome P450 family.</text>
</comment>
<feature type="transmembrane region" description="Helical" evidence="8">
    <location>
        <begin position="12"/>
        <end position="31"/>
    </location>
</feature>
<dbReference type="InterPro" id="IPR036396">
    <property type="entry name" value="Cyt_P450_sf"/>
</dbReference>
<keyword evidence="8" id="KW-0812">Transmembrane</keyword>
<evidence type="ECO:0000313" key="9">
    <source>
        <dbReference type="EMBL" id="KAG7046755.1"/>
    </source>
</evidence>
<dbReference type="InterPro" id="IPR002401">
    <property type="entry name" value="Cyt_P450_E_grp-I"/>
</dbReference>
<dbReference type="GO" id="GO:0004497">
    <property type="term" value="F:monooxygenase activity"/>
    <property type="evidence" value="ECO:0007669"/>
    <property type="project" value="UniProtKB-KW"/>
</dbReference>
<dbReference type="Gene3D" id="1.10.630.10">
    <property type="entry name" value="Cytochrome P450"/>
    <property type="match status" value="1"/>
</dbReference>
<keyword evidence="4 6" id="KW-0479">Metal-binding</keyword>
<dbReference type="GO" id="GO:0016705">
    <property type="term" value="F:oxidoreductase activity, acting on paired donors, with incorporation or reduction of molecular oxygen"/>
    <property type="evidence" value="ECO:0007669"/>
    <property type="project" value="InterPro"/>
</dbReference>
<dbReference type="PANTHER" id="PTHR24305:SF232">
    <property type="entry name" value="P450, PUTATIVE (EUROFUNG)-RELATED"/>
    <property type="match status" value="1"/>
</dbReference>
<dbReference type="CDD" id="cd11060">
    <property type="entry name" value="CYP57A1-like"/>
    <property type="match status" value="1"/>
</dbReference>
<dbReference type="Proteomes" id="UP000699042">
    <property type="component" value="Unassembled WGS sequence"/>
</dbReference>
<name>A0A9P7QZN4_9PEZI</name>
<dbReference type="InterPro" id="IPR001128">
    <property type="entry name" value="Cyt_P450"/>
</dbReference>